<evidence type="ECO:0000313" key="1">
    <source>
        <dbReference type="EMBL" id="MPN50755.1"/>
    </source>
</evidence>
<dbReference type="EMBL" id="VSSQ01115214">
    <property type="protein sequence ID" value="MPN50755.1"/>
    <property type="molecule type" value="Genomic_DNA"/>
</dbReference>
<name>A0A645IHJ6_9ZZZZ</name>
<gene>
    <name evidence="1" type="ORF">SDC9_198388</name>
</gene>
<dbReference type="PROSITE" id="PS51482">
    <property type="entry name" value="DEGV"/>
    <property type="match status" value="1"/>
</dbReference>
<dbReference type="AlphaFoldDB" id="A0A645IHJ6"/>
<comment type="caution">
    <text evidence="1">The sequence shown here is derived from an EMBL/GenBank/DDBJ whole genome shotgun (WGS) entry which is preliminary data.</text>
</comment>
<organism evidence="1">
    <name type="scientific">bioreactor metagenome</name>
    <dbReference type="NCBI Taxonomy" id="1076179"/>
    <lineage>
        <taxon>unclassified sequences</taxon>
        <taxon>metagenomes</taxon>
        <taxon>ecological metagenomes</taxon>
    </lineage>
</organism>
<dbReference type="InterPro" id="IPR003797">
    <property type="entry name" value="DegV"/>
</dbReference>
<proteinExistence type="predicted"/>
<dbReference type="SUPFAM" id="SSF82549">
    <property type="entry name" value="DAK1/DegV-like"/>
    <property type="match status" value="1"/>
</dbReference>
<protein>
    <recommendedName>
        <fullName evidence="2">DegV domain-containing protein</fullName>
    </recommendedName>
</protein>
<evidence type="ECO:0008006" key="2">
    <source>
        <dbReference type="Google" id="ProtNLM"/>
    </source>
</evidence>
<accession>A0A645IHJ6</accession>
<dbReference type="Gene3D" id="3.30.1180.10">
    <property type="match status" value="1"/>
</dbReference>
<reference evidence="1" key="1">
    <citation type="submission" date="2019-08" db="EMBL/GenBank/DDBJ databases">
        <authorList>
            <person name="Kucharzyk K."/>
            <person name="Murdoch R.W."/>
            <person name="Higgins S."/>
            <person name="Loffler F."/>
        </authorList>
    </citation>
    <scope>NUCLEOTIDE SEQUENCE</scope>
</reference>
<dbReference type="Pfam" id="PF02645">
    <property type="entry name" value="DegV"/>
    <property type="match status" value="1"/>
</dbReference>
<sequence>MFNSRSAACAEVAICLRVKELAESGLPFEEVVARGEAFVHEMTTDFVLEDLEVFRKSGRLNHLQALAVSALHIKMVMGADSEGGIVVRAKAIGINRALAALVENVKSIYNAKPCPERTLVITYCACLERAEEICKRILAVCPFAKSLICKSSGISTMYANAGGIIVAF</sequence>
<dbReference type="InterPro" id="IPR043168">
    <property type="entry name" value="DegV_C"/>
</dbReference>